<dbReference type="RefSeq" id="WP_092123650.1">
    <property type="nucleotide sequence ID" value="NZ_FMXO01000021.1"/>
</dbReference>
<dbReference type="GO" id="GO:0006614">
    <property type="term" value="P:SRP-dependent cotranslational protein targeting to membrane"/>
    <property type="evidence" value="ECO:0007669"/>
    <property type="project" value="InterPro"/>
</dbReference>
<evidence type="ECO:0000256" key="1">
    <source>
        <dbReference type="ARBA" id="ARBA00022741"/>
    </source>
</evidence>
<evidence type="ECO:0000259" key="4">
    <source>
        <dbReference type="SMART" id="SM00962"/>
    </source>
</evidence>
<dbReference type="InterPro" id="IPR000897">
    <property type="entry name" value="SRP54_GTPase_dom"/>
</dbReference>
<dbReference type="Pfam" id="PF00448">
    <property type="entry name" value="SRP54"/>
    <property type="match status" value="1"/>
</dbReference>
<accession>A0A1G6ESX4</accession>
<dbReference type="SMART" id="SM00962">
    <property type="entry name" value="SRP54"/>
    <property type="match status" value="1"/>
</dbReference>
<keyword evidence="2" id="KW-0342">GTP-binding</keyword>
<dbReference type="Proteomes" id="UP000198771">
    <property type="component" value="Unassembled WGS sequence"/>
</dbReference>
<dbReference type="AlphaFoldDB" id="A0A1G6ESX4"/>
<name>A0A1G6ESX4_9BACT</name>
<evidence type="ECO:0000256" key="3">
    <source>
        <dbReference type="SAM" id="MobiDB-lite"/>
    </source>
</evidence>
<feature type="domain" description="SRP54-type proteins GTP-binding" evidence="4">
    <location>
        <begin position="157"/>
        <end position="349"/>
    </location>
</feature>
<protein>
    <submittedName>
        <fullName evidence="5">Flagellar biosynthesis protein FlhF</fullName>
    </submittedName>
</protein>
<evidence type="ECO:0000313" key="5">
    <source>
        <dbReference type="EMBL" id="SDB59935.1"/>
    </source>
</evidence>
<dbReference type="Gene3D" id="3.40.50.300">
    <property type="entry name" value="P-loop containing nucleotide triphosphate hydrolases"/>
    <property type="match status" value="1"/>
</dbReference>
<dbReference type="STRING" id="617002.SAMN05660653_03067"/>
<keyword evidence="6" id="KW-1185">Reference proteome</keyword>
<keyword evidence="1" id="KW-0547">Nucleotide-binding</keyword>
<sequence>MQVKTFRGPNTRTVLNLIRAELGPDAVILSTHTSTENGKPCCEIMAALEPSSNGNRAPVAVQPEPESATPYPGWKQMHQEWSCLKDHLFSVLKPQADYNLLSPRQRQALEYLEREEILPEVAMHLWRALKNAPDRSILEELRTVVAVKPWTTRNWPERIHAFIGPNGSGKTSSLLRLALNLRREQPGRRIVLANADQHHGKGRMLLQHYAELGEFPFIDLRNPEDWQKLIRESPAHETVFVDLPGLPAGEHLDAWLMHKEIPLQGNCAAHLVLSPHYSSTSLRNFIRKFQIPCLASLIWTKLDESDVFGSLINIGYSTRLPVSAFSYGTSLSTGLAAADHQNLWKLIFTHRLPSQTANA</sequence>
<evidence type="ECO:0000256" key="2">
    <source>
        <dbReference type="ARBA" id="ARBA00023134"/>
    </source>
</evidence>
<dbReference type="SUPFAM" id="SSF52540">
    <property type="entry name" value="P-loop containing nucleoside triphosphate hydrolases"/>
    <property type="match status" value="1"/>
</dbReference>
<keyword evidence="5" id="KW-0969">Cilium</keyword>
<keyword evidence="5" id="KW-0282">Flagellum</keyword>
<keyword evidence="5" id="KW-0966">Cell projection</keyword>
<gene>
    <name evidence="5" type="ORF">SAMN05660653_03067</name>
</gene>
<dbReference type="Gene3D" id="1.20.120.1380">
    <property type="entry name" value="Flagellar FlhF biosynthesis protein, N domain"/>
    <property type="match status" value="1"/>
</dbReference>
<feature type="region of interest" description="Disordered" evidence="3">
    <location>
        <begin position="52"/>
        <end position="72"/>
    </location>
</feature>
<organism evidence="5 6">
    <name type="scientific">Desulfonatronum thiosulfatophilum</name>
    <dbReference type="NCBI Taxonomy" id="617002"/>
    <lineage>
        <taxon>Bacteria</taxon>
        <taxon>Pseudomonadati</taxon>
        <taxon>Thermodesulfobacteriota</taxon>
        <taxon>Desulfovibrionia</taxon>
        <taxon>Desulfovibrionales</taxon>
        <taxon>Desulfonatronaceae</taxon>
        <taxon>Desulfonatronum</taxon>
    </lineage>
</organism>
<evidence type="ECO:0000313" key="6">
    <source>
        <dbReference type="Proteomes" id="UP000198771"/>
    </source>
</evidence>
<reference evidence="5 6" key="1">
    <citation type="submission" date="2016-10" db="EMBL/GenBank/DDBJ databases">
        <authorList>
            <person name="de Groot N.N."/>
        </authorList>
    </citation>
    <scope>NUCLEOTIDE SEQUENCE [LARGE SCALE GENOMIC DNA]</scope>
    <source>
        <strain evidence="5 6">ASO4-2</strain>
    </source>
</reference>
<dbReference type="OrthoDB" id="9778554at2"/>
<dbReference type="InterPro" id="IPR027417">
    <property type="entry name" value="P-loop_NTPase"/>
</dbReference>
<dbReference type="EMBL" id="FMXO01000021">
    <property type="protein sequence ID" value="SDB59935.1"/>
    <property type="molecule type" value="Genomic_DNA"/>
</dbReference>
<dbReference type="GO" id="GO:0005525">
    <property type="term" value="F:GTP binding"/>
    <property type="evidence" value="ECO:0007669"/>
    <property type="project" value="UniProtKB-KW"/>
</dbReference>
<proteinExistence type="predicted"/>